<feature type="region of interest" description="Disordered" evidence="1">
    <location>
        <begin position="21"/>
        <end position="53"/>
    </location>
</feature>
<dbReference type="Proteomes" id="UP001321542">
    <property type="component" value="Chromosome"/>
</dbReference>
<protein>
    <submittedName>
        <fullName evidence="2">Uncharacterized protein</fullName>
    </submittedName>
</protein>
<keyword evidence="3" id="KW-1185">Reference proteome</keyword>
<sequence length="122" mass="13716">MKVPSAPRRLARHLAALSGSSAYAQYADDPPPCDAPPRTRRRGPRPPGERRYFRNTPWFGRCPTRARNAGGFGATWPFTLAWHDAHVARECLGLTPLIGPRPETFEELRAFLAESRIQVHLD</sequence>
<proteinExistence type="predicted"/>
<reference evidence="2 3" key="2">
    <citation type="journal article" date="2023" name="ChemBioChem">
        <title>Acyltransferase Domain Exchange between Two Independent Type I Polyketide Synthases in the Same Producer Strain of Macrolide Antibiotics.</title>
        <authorList>
            <person name="Kudo F."/>
            <person name="Kishikawa K."/>
            <person name="Tsuboi K."/>
            <person name="Kido T."/>
            <person name="Usui T."/>
            <person name="Hashimoto J."/>
            <person name="Shin-Ya K."/>
            <person name="Miyanaga A."/>
            <person name="Eguchi T."/>
        </authorList>
    </citation>
    <scope>NUCLEOTIDE SEQUENCE [LARGE SCALE GENOMIC DNA]</scope>
    <source>
        <strain evidence="2 3">A-8890</strain>
    </source>
</reference>
<dbReference type="EMBL" id="AP018448">
    <property type="protein sequence ID" value="BBC35843.1"/>
    <property type="molecule type" value="Genomic_DNA"/>
</dbReference>
<evidence type="ECO:0000313" key="2">
    <source>
        <dbReference type="EMBL" id="BBC35843.1"/>
    </source>
</evidence>
<gene>
    <name evidence="2" type="ORF">SGFS_071370</name>
</gene>
<organism evidence="2 3">
    <name type="scientific">Streptomyces graminofaciens</name>
    <dbReference type="NCBI Taxonomy" id="68212"/>
    <lineage>
        <taxon>Bacteria</taxon>
        <taxon>Bacillati</taxon>
        <taxon>Actinomycetota</taxon>
        <taxon>Actinomycetes</taxon>
        <taxon>Kitasatosporales</taxon>
        <taxon>Streptomycetaceae</taxon>
        <taxon>Streptomyces</taxon>
    </lineage>
</organism>
<reference evidence="2 3" key="1">
    <citation type="journal article" date="2010" name="ChemBioChem">
        <title>Cloning and characterization of the biosynthetic gene cluster of 16-membered macrolide antibiotic FD-891: involvement of a dual functional cytochrome P450 monooxygenase catalyzing epoxidation and hydroxylation.</title>
        <authorList>
            <person name="Kudo F."/>
            <person name="Motegi A."/>
            <person name="Mizoue K."/>
            <person name="Eguchi T."/>
        </authorList>
    </citation>
    <scope>NUCLEOTIDE SEQUENCE [LARGE SCALE GENOMIC DNA]</scope>
    <source>
        <strain evidence="2 3">A-8890</strain>
    </source>
</reference>
<name>A0ABN5VQT3_9ACTN</name>
<evidence type="ECO:0000313" key="3">
    <source>
        <dbReference type="Proteomes" id="UP001321542"/>
    </source>
</evidence>
<evidence type="ECO:0000256" key="1">
    <source>
        <dbReference type="SAM" id="MobiDB-lite"/>
    </source>
</evidence>
<accession>A0ABN5VQT3</accession>